<dbReference type="EMBL" id="WIXE01008352">
    <property type="protein sequence ID" value="KAK5979449.1"/>
    <property type="molecule type" value="Genomic_DNA"/>
</dbReference>
<organism evidence="1 2">
    <name type="scientific">Trichostrongylus colubriformis</name>
    <name type="common">Black scour worm</name>
    <dbReference type="NCBI Taxonomy" id="6319"/>
    <lineage>
        <taxon>Eukaryota</taxon>
        <taxon>Metazoa</taxon>
        <taxon>Ecdysozoa</taxon>
        <taxon>Nematoda</taxon>
        <taxon>Chromadorea</taxon>
        <taxon>Rhabditida</taxon>
        <taxon>Rhabditina</taxon>
        <taxon>Rhabditomorpha</taxon>
        <taxon>Strongyloidea</taxon>
        <taxon>Trichostrongylidae</taxon>
        <taxon>Trichostrongylus</taxon>
    </lineage>
</organism>
<keyword evidence="2" id="KW-1185">Reference proteome</keyword>
<accession>A0AAN8FMA3</accession>
<name>A0AAN8FMA3_TRICO</name>
<feature type="non-terminal residue" evidence="1">
    <location>
        <position position="247"/>
    </location>
</feature>
<sequence length="247" mass="27136">MDACTSSLVSSMNSQIFSNAIDAEVVPKNATAYVFTPRERSPYLHVNSHLLAEKFTCNVWNVETKEYFYRTSLTKANNQKDQRVRFGWNDSLSSSIDYWSQRDASFDCLISTEFLSTNDDETIKSISSIMTSEAKIVLLEPVDGIDEMSIRERMTACGFKNVGIVDVTQECRSAEASFFNDHNLVSPIETVVVEVVGVVVDGTAVVDVDPAVVDATTVVVLLGIGDVVELGIAVVEVTVEEPCVVEL</sequence>
<comment type="caution">
    <text evidence="1">The sequence shown here is derived from an EMBL/GenBank/DDBJ whole genome shotgun (WGS) entry which is preliminary data.</text>
</comment>
<proteinExistence type="predicted"/>
<reference evidence="1 2" key="1">
    <citation type="submission" date="2019-10" db="EMBL/GenBank/DDBJ databases">
        <title>Assembly and Annotation for the nematode Trichostrongylus colubriformis.</title>
        <authorList>
            <person name="Martin J."/>
        </authorList>
    </citation>
    <scope>NUCLEOTIDE SEQUENCE [LARGE SCALE GENOMIC DNA]</scope>
    <source>
        <strain evidence="1">G859</strain>
        <tissue evidence="1">Whole worm</tissue>
    </source>
</reference>
<dbReference type="Gene3D" id="3.40.50.12180">
    <property type="match status" value="1"/>
</dbReference>
<dbReference type="AlphaFoldDB" id="A0AAN8FMA3"/>
<evidence type="ECO:0000313" key="1">
    <source>
        <dbReference type="EMBL" id="KAK5979449.1"/>
    </source>
</evidence>
<dbReference type="Proteomes" id="UP001331761">
    <property type="component" value="Unassembled WGS sequence"/>
</dbReference>
<protein>
    <submittedName>
        <fullName evidence="1">Uncharacterized protein</fullName>
    </submittedName>
</protein>
<gene>
    <name evidence="1" type="ORF">GCK32_015315</name>
</gene>
<evidence type="ECO:0000313" key="2">
    <source>
        <dbReference type="Proteomes" id="UP001331761"/>
    </source>
</evidence>